<gene>
    <name evidence="7" type="ORF">PA27867_3306</name>
</gene>
<dbReference type="PANTHER" id="PTHR31885:SF6">
    <property type="entry name" value="GH04784P"/>
    <property type="match status" value="1"/>
</dbReference>
<comment type="subcellular location">
    <subcellularLocation>
        <location evidence="1">Membrane</location>
        <topology evidence="1">Multi-pass membrane protein</topology>
    </subcellularLocation>
</comment>
<dbReference type="GO" id="GO:0016020">
    <property type="term" value="C:membrane"/>
    <property type="evidence" value="ECO:0007669"/>
    <property type="project" value="UniProtKB-SubCell"/>
</dbReference>
<sequence length="239" mass="25746">MARTSLDEVSTVPETRDAARPAPPVRAFLPILVVGVIHLGAILLSLDGVVDWTKPLLMPALAIGLLWAAPQRRSPAILLGTLALTLSWLGDITLRWFVIGLACFLLAHIVYLMLFVTRLAVHRMRWWALVYAVWLVVLLTLLAPGTGALLIPVIAYGTVLCAMAAVASRCNRWVAAGGALFVASDSILALNKFLPGFDLPLADFLIMVTYLAAQTLIVWGILRHERARVAAPVVASTAG</sequence>
<evidence type="ECO:0000256" key="3">
    <source>
        <dbReference type="ARBA" id="ARBA00022692"/>
    </source>
</evidence>
<evidence type="ECO:0000256" key="1">
    <source>
        <dbReference type="ARBA" id="ARBA00004141"/>
    </source>
</evidence>
<feature type="transmembrane region" description="Helical" evidence="6">
    <location>
        <begin position="126"/>
        <end position="143"/>
    </location>
</feature>
<name>A0A1B1BP02_9MICO</name>
<dbReference type="AlphaFoldDB" id="A0A1B1BP02"/>
<dbReference type="PANTHER" id="PTHR31885">
    <property type="entry name" value="GH04784P"/>
    <property type="match status" value="1"/>
</dbReference>
<feature type="transmembrane region" description="Helical" evidence="6">
    <location>
        <begin position="202"/>
        <end position="222"/>
    </location>
</feature>
<dbReference type="GO" id="GO:0016787">
    <property type="term" value="F:hydrolase activity"/>
    <property type="evidence" value="ECO:0007669"/>
    <property type="project" value="TreeGrafter"/>
</dbReference>
<evidence type="ECO:0000256" key="6">
    <source>
        <dbReference type="SAM" id="Phobius"/>
    </source>
</evidence>
<dbReference type="InterPro" id="IPR012506">
    <property type="entry name" value="TMEM86B-like"/>
</dbReference>
<evidence type="ECO:0000256" key="5">
    <source>
        <dbReference type="ARBA" id="ARBA00023136"/>
    </source>
</evidence>
<dbReference type="STRING" id="670052.PA27867_3306"/>
<feature type="transmembrane region" description="Helical" evidence="6">
    <location>
        <begin position="27"/>
        <end position="46"/>
    </location>
</feature>
<dbReference type="Pfam" id="PF07947">
    <property type="entry name" value="YhhN"/>
    <property type="match status" value="1"/>
</dbReference>
<comment type="similarity">
    <text evidence="2">Belongs to the TMEM86 family.</text>
</comment>
<dbReference type="KEGG" id="cart:PA27867_3306"/>
<keyword evidence="5 6" id="KW-0472">Membrane</keyword>
<organism evidence="7 8">
    <name type="scientific">Cryobacterium arcticum</name>
    <dbReference type="NCBI Taxonomy" id="670052"/>
    <lineage>
        <taxon>Bacteria</taxon>
        <taxon>Bacillati</taxon>
        <taxon>Actinomycetota</taxon>
        <taxon>Actinomycetes</taxon>
        <taxon>Micrococcales</taxon>
        <taxon>Microbacteriaceae</taxon>
        <taxon>Cryobacterium</taxon>
    </lineage>
</organism>
<dbReference type="EMBL" id="CP016282">
    <property type="protein sequence ID" value="ANP74235.1"/>
    <property type="molecule type" value="Genomic_DNA"/>
</dbReference>
<keyword evidence="3 6" id="KW-0812">Transmembrane</keyword>
<proteinExistence type="inferred from homology"/>
<evidence type="ECO:0008006" key="9">
    <source>
        <dbReference type="Google" id="ProtNLM"/>
    </source>
</evidence>
<feature type="transmembrane region" description="Helical" evidence="6">
    <location>
        <begin position="149"/>
        <end position="166"/>
    </location>
</feature>
<feature type="transmembrane region" description="Helical" evidence="6">
    <location>
        <begin position="96"/>
        <end position="114"/>
    </location>
</feature>
<feature type="transmembrane region" description="Helical" evidence="6">
    <location>
        <begin position="173"/>
        <end position="190"/>
    </location>
</feature>
<evidence type="ECO:0000313" key="7">
    <source>
        <dbReference type="EMBL" id="ANP74235.1"/>
    </source>
</evidence>
<evidence type="ECO:0000313" key="8">
    <source>
        <dbReference type="Proteomes" id="UP000092582"/>
    </source>
</evidence>
<dbReference type="Proteomes" id="UP000092582">
    <property type="component" value="Chromosome 1"/>
</dbReference>
<reference evidence="7 8" key="1">
    <citation type="submission" date="2016-06" db="EMBL/GenBank/DDBJ databases">
        <title>Genome sequencing of Cryobacterium arcticum PAMC 27867.</title>
        <authorList>
            <person name="Lee J."/>
            <person name="Kim O.-S."/>
        </authorList>
    </citation>
    <scope>NUCLEOTIDE SEQUENCE [LARGE SCALE GENOMIC DNA]</scope>
    <source>
        <strain evidence="7 8">PAMC 27867</strain>
    </source>
</reference>
<protein>
    <recommendedName>
        <fullName evidence="9">Lysoplasmalogenase</fullName>
    </recommendedName>
</protein>
<evidence type="ECO:0000256" key="2">
    <source>
        <dbReference type="ARBA" id="ARBA00007375"/>
    </source>
</evidence>
<accession>A0A1B1BP02</accession>
<evidence type="ECO:0000256" key="4">
    <source>
        <dbReference type="ARBA" id="ARBA00022989"/>
    </source>
</evidence>
<keyword evidence="8" id="KW-1185">Reference proteome</keyword>
<keyword evidence="4 6" id="KW-1133">Transmembrane helix</keyword>